<dbReference type="InterPro" id="IPR036396">
    <property type="entry name" value="Cyt_P450_sf"/>
</dbReference>
<evidence type="ECO:0000256" key="15">
    <source>
        <dbReference type="SAM" id="Phobius"/>
    </source>
</evidence>
<keyword evidence="5 13" id="KW-0349">Heme</keyword>
<evidence type="ECO:0000256" key="12">
    <source>
        <dbReference type="ARBA" id="ARBA00023136"/>
    </source>
</evidence>
<dbReference type="PROSITE" id="PS00086">
    <property type="entry name" value="CYTOCHROME_P450"/>
    <property type="match status" value="1"/>
</dbReference>
<dbReference type="EMBL" id="VVIM01000006">
    <property type="protein sequence ID" value="KAB0797624.1"/>
    <property type="molecule type" value="Genomic_DNA"/>
</dbReference>
<dbReference type="InterPro" id="IPR017972">
    <property type="entry name" value="Cyt_P450_CS"/>
</dbReference>
<dbReference type="InterPro" id="IPR050476">
    <property type="entry name" value="Insect_CytP450_Detox"/>
</dbReference>
<dbReference type="GO" id="GO:0004497">
    <property type="term" value="F:monooxygenase activity"/>
    <property type="evidence" value="ECO:0007669"/>
    <property type="project" value="UniProtKB-KW"/>
</dbReference>
<evidence type="ECO:0000256" key="7">
    <source>
        <dbReference type="ARBA" id="ARBA00022824"/>
    </source>
</evidence>
<evidence type="ECO:0008006" key="18">
    <source>
        <dbReference type="Google" id="ProtNLM"/>
    </source>
</evidence>
<dbReference type="GO" id="GO:0005506">
    <property type="term" value="F:iron ion binding"/>
    <property type="evidence" value="ECO:0007669"/>
    <property type="project" value="InterPro"/>
</dbReference>
<feature type="binding site" description="axial binding residue" evidence="13">
    <location>
        <position position="444"/>
    </location>
    <ligand>
        <name>heme</name>
        <dbReference type="ChEBI" id="CHEBI:30413"/>
    </ligand>
    <ligandPart>
        <name>Fe</name>
        <dbReference type="ChEBI" id="CHEBI:18248"/>
    </ligandPart>
</feature>
<dbReference type="Pfam" id="PF00067">
    <property type="entry name" value="p450"/>
    <property type="match status" value="1"/>
</dbReference>
<evidence type="ECO:0000256" key="11">
    <source>
        <dbReference type="ARBA" id="ARBA00023033"/>
    </source>
</evidence>
<dbReference type="FunFam" id="1.10.630.10:FF:000042">
    <property type="entry name" value="Cytochrome P450"/>
    <property type="match status" value="1"/>
</dbReference>
<accession>A0A5N4AJZ8</accession>
<dbReference type="Proteomes" id="UP000327044">
    <property type="component" value="Unassembled WGS sequence"/>
</dbReference>
<evidence type="ECO:0000256" key="9">
    <source>
        <dbReference type="ARBA" id="ARBA00023002"/>
    </source>
</evidence>
<dbReference type="PANTHER" id="PTHR24292:SF45">
    <property type="entry name" value="CYTOCHROME P450 6G1-RELATED"/>
    <property type="match status" value="1"/>
</dbReference>
<dbReference type="InterPro" id="IPR001128">
    <property type="entry name" value="Cyt_P450"/>
</dbReference>
<evidence type="ECO:0000256" key="4">
    <source>
        <dbReference type="ARBA" id="ARBA00010617"/>
    </source>
</evidence>
<dbReference type="PRINTS" id="PR00385">
    <property type="entry name" value="P450"/>
</dbReference>
<dbReference type="InterPro" id="IPR002401">
    <property type="entry name" value="Cyt_P450_E_grp-I"/>
</dbReference>
<evidence type="ECO:0000256" key="1">
    <source>
        <dbReference type="ARBA" id="ARBA00001971"/>
    </source>
</evidence>
<dbReference type="PANTHER" id="PTHR24292">
    <property type="entry name" value="CYTOCHROME P450"/>
    <property type="match status" value="1"/>
</dbReference>
<evidence type="ECO:0000256" key="2">
    <source>
        <dbReference type="ARBA" id="ARBA00004174"/>
    </source>
</evidence>
<keyword evidence="15" id="KW-0812">Transmembrane</keyword>
<evidence type="ECO:0000313" key="17">
    <source>
        <dbReference type="Proteomes" id="UP000327044"/>
    </source>
</evidence>
<dbReference type="AlphaFoldDB" id="A0A5N4AJZ8"/>
<evidence type="ECO:0000256" key="13">
    <source>
        <dbReference type="PIRSR" id="PIRSR602401-1"/>
    </source>
</evidence>
<comment type="subcellular location">
    <subcellularLocation>
        <location evidence="3">Endoplasmic reticulum membrane</location>
        <topology evidence="3">Peripheral membrane protein</topology>
    </subcellularLocation>
    <subcellularLocation>
        <location evidence="2">Microsome membrane</location>
        <topology evidence="2">Peripheral membrane protein</topology>
    </subcellularLocation>
</comment>
<keyword evidence="6 13" id="KW-0479">Metal-binding</keyword>
<dbReference type="GO" id="GO:0020037">
    <property type="term" value="F:heme binding"/>
    <property type="evidence" value="ECO:0007669"/>
    <property type="project" value="InterPro"/>
</dbReference>
<dbReference type="OrthoDB" id="2789670at2759"/>
<dbReference type="GO" id="GO:0016705">
    <property type="term" value="F:oxidoreductase activity, acting on paired donors, with incorporation or reduction of molecular oxygen"/>
    <property type="evidence" value="ECO:0007669"/>
    <property type="project" value="InterPro"/>
</dbReference>
<evidence type="ECO:0000256" key="8">
    <source>
        <dbReference type="ARBA" id="ARBA00022848"/>
    </source>
</evidence>
<dbReference type="SUPFAM" id="SSF48264">
    <property type="entry name" value="Cytochrome P450"/>
    <property type="match status" value="1"/>
</dbReference>
<evidence type="ECO:0000256" key="5">
    <source>
        <dbReference type="ARBA" id="ARBA00022617"/>
    </source>
</evidence>
<evidence type="ECO:0000313" key="16">
    <source>
        <dbReference type="EMBL" id="KAB0797624.1"/>
    </source>
</evidence>
<comment type="caution">
    <text evidence="16">The sequence shown here is derived from an EMBL/GenBank/DDBJ whole genome shotgun (WGS) entry which is preliminary data.</text>
</comment>
<dbReference type="PRINTS" id="PR00463">
    <property type="entry name" value="EP450I"/>
</dbReference>
<comment type="similarity">
    <text evidence="4 14">Belongs to the cytochrome P450 family.</text>
</comment>
<keyword evidence="11 14" id="KW-0503">Monooxygenase</keyword>
<dbReference type="GO" id="GO:0005789">
    <property type="term" value="C:endoplasmic reticulum membrane"/>
    <property type="evidence" value="ECO:0007669"/>
    <property type="project" value="UniProtKB-SubCell"/>
</dbReference>
<proteinExistence type="inferred from homology"/>
<evidence type="ECO:0000256" key="10">
    <source>
        <dbReference type="ARBA" id="ARBA00023004"/>
    </source>
</evidence>
<feature type="transmembrane region" description="Helical" evidence="15">
    <location>
        <begin position="6"/>
        <end position="27"/>
    </location>
</feature>
<name>A0A5N4AJZ8_PHOPY</name>
<dbReference type="CDD" id="cd11056">
    <property type="entry name" value="CYP6-like"/>
    <property type="match status" value="1"/>
</dbReference>
<protein>
    <recommendedName>
        <fullName evidence="18">Cytochrome P450</fullName>
    </recommendedName>
</protein>
<dbReference type="Gene3D" id="1.10.630.10">
    <property type="entry name" value="Cytochrome P450"/>
    <property type="match status" value="1"/>
</dbReference>
<gene>
    <name evidence="16" type="ORF">PPYR_08617</name>
</gene>
<evidence type="ECO:0000256" key="14">
    <source>
        <dbReference type="RuleBase" id="RU000461"/>
    </source>
</evidence>
<keyword evidence="9 14" id="KW-0560">Oxidoreductase</keyword>
<keyword evidence="7" id="KW-0256">Endoplasmic reticulum</keyword>
<sequence length="502" mass="58372">MIPAFLSFSLNVVLIFVTVSLFLYNYAIRNNDHWKKKGVPYVKPTPIIGNFWDVLTFRISIGGLLTKYYNQFKEPYFGMFILDKPHLIVKGPELIRSILIKDFNYFYDRTVLSDEKCDSLSSSMLFFTKNPEWKYIRNKMTPAFTSGKIKSMFHLIHEAAESLNKYIRRNIDRPSIECKEVCAKYSTDVITSCAFGLEGDSFNNEDAPFRKVGRQMFDFKLSTAIRQTSYFLTPALVKLFRMPFLDRATTDFLRSVFWRTIEDREVGTYKRNDLIDIVRELKKSSGEFKLEGDKVVAQAAQFFAAGFETVSATMSFTLYELCLNHEIQNKLREEIQSTMMQYETMSYEAIQSMKYLHMVVCETLRKYPVLPFLDRMTMSDYKIPNSKTIIEKGTPVYIPLFALHCDPEYFPNPDLFDPERFSSENKSKLQNFVYIPFGDGPRNCIGERFGLITTKMGLVQLLSEFQVERSSDTPVPIKFETKTFLLASDIGLPMKFRKIETH</sequence>
<dbReference type="FunCoup" id="A0A5N4AJZ8">
    <property type="interactions" value="80"/>
</dbReference>
<keyword evidence="17" id="KW-1185">Reference proteome</keyword>
<evidence type="ECO:0000256" key="3">
    <source>
        <dbReference type="ARBA" id="ARBA00004406"/>
    </source>
</evidence>
<keyword evidence="12 15" id="KW-0472">Membrane</keyword>
<evidence type="ECO:0000256" key="6">
    <source>
        <dbReference type="ARBA" id="ARBA00022723"/>
    </source>
</evidence>
<keyword evidence="8" id="KW-0492">Microsome</keyword>
<comment type="cofactor">
    <cofactor evidence="1 13">
        <name>heme</name>
        <dbReference type="ChEBI" id="CHEBI:30413"/>
    </cofactor>
</comment>
<reference evidence="16 17" key="1">
    <citation type="journal article" date="2018" name="Elife">
        <title>Firefly genomes illuminate parallel origins of bioluminescence in beetles.</title>
        <authorList>
            <person name="Fallon T.R."/>
            <person name="Lower S.E."/>
            <person name="Chang C.H."/>
            <person name="Bessho-Uehara M."/>
            <person name="Martin G.J."/>
            <person name="Bewick A.J."/>
            <person name="Behringer M."/>
            <person name="Debat H.J."/>
            <person name="Wong I."/>
            <person name="Day J.C."/>
            <person name="Suvorov A."/>
            <person name="Silva C.J."/>
            <person name="Stanger-Hall K.F."/>
            <person name="Hall D.W."/>
            <person name="Schmitz R.J."/>
            <person name="Nelson D.R."/>
            <person name="Lewis S.M."/>
            <person name="Shigenobu S."/>
            <person name="Bybee S.M."/>
            <person name="Larracuente A.M."/>
            <person name="Oba Y."/>
            <person name="Weng J.K."/>
        </authorList>
    </citation>
    <scope>NUCLEOTIDE SEQUENCE [LARGE SCALE GENOMIC DNA]</scope>
    <source>
        <strain evidence="16">1611_PpyrPB1</strain>
        <tissue evidence="16">Whole body</tissue>
    </source>
</reference>
<keyword evidence="15" id="KW-1133">Transmembrane helix</keyword>
<dbReference type="InParanoid" id="A0A5N4AJZ8"/>
<organism evidence="16 17">
    <name type="scientific">Photinus pyralis</name>
    <name type="common">Common eastern firefly</name>
    <name type="synonym">Lampyris pyralis</name>
    <dbReference type="NCBI Taxonomy" id="7054"/>
    <lineage>
        <taxon>Eukaryota</taxon>
        <taxon>Metazoa</taxon>
        <taxon>Ecdysozoa</taxon>
        <taxon>Arthropoda</taxon>
        <taxon>Hexapoda</taxon>
        <taxon>Insecta</taxon>
        <taxon>Pterygota</taxon>
        <taxon>Neoptera</taxon>
        <taxon>Endopterygota</taxon>
        <taxon>Coleoptera</taxon>
        <taxon>Polyphaga</taxon>
        <taxon>Elateriformia</taxon>
        <taxon>Elateroidea</taxon>
        <taxon>Lampyridae</taxon>
        <taxon>Lampyrinae</taxon>
        <taxon>Photinus</taxon>
    </lineage>
</organism>
<keyword evidence="10 13" id="KW-0408">Iron</keyword>